<dbReference type="STRING" id="571915.CMUST_05815"/>
<reference evidence="1 2" key="1">
    <citation type="journal article" date="2015" name="Genome Announc.">
        <title>Complete Genome Sequence of the Type Strain Corynebacterium mustelae DSM 45274, Isolated from Various Tissues of a Male Ferret with Lethal Sepsis.</title>
        <authorList>
            <person name="Ruckert C."/>
            <person name="Eimer J."/>
            <person name="Winkler A."/>
            <person name="Tauch A."/>
        </authorList>
    </citation>
    <scope>NUCLEOTIDE SEQUENCE [LARGE SCALE GENOMIC DNA]</scope>
    <source>
        <strain evidence="1 2">DSM 45274</strain>
    </source>
</reference>
<keyword evidence="1" id="KW-0418">Kinase</keyword>
<dbReference type="SUPFAM" id="SSF52540">
    <property type="entry name" value="P-loop containing nucleoside triphosphate hydrolases"/>
    <property type="match status" value="1"/>
</dbReference>
<dbReference type="InterPro" id="IPR027417">
    <property type="entry name" value="P-loop_NTPase"/>
</dbReference>
<gene>
    <name evidence="1" type="ORF">CMUST_05815</name>
</gene>
<dbReference type="Gene3D" id="3.40.50.300">
    <property type="entry name" value="P-loop containing nucleotide triphosphate hydrolases"/>
    <property type="match status" value="1"/>
</dbReference>
<accession>A0A0G3GWF6</accession>
<dbReference type="GO" id="GO:0016301">
    <property type="term" value="F:kinase activity"/>
    <property type="evidence" value="ECO:0007669"/>
    <property type="project" value="UniProtKB-KW"/>
</dbReference>
<dbReference type="Proteomes" id="UP000035199">
    <property type="component" value="Chromosome"/>
</dbReference>
<protein>
    <submittedName>
        <fullName evidence="1">Adenylate kinase-like kinase</fullName>
    </submittedName>
</protein>
<keyword evidence="1" id="KW-0808">Transferase</keyword>
<evidence type="ECO:0000313" key="1">
    <source>
        <dbReference type="EMBL" id="AKK05499.1"/>
    </source>
</evidence>
<proteinExistence type="predicted"/>
<organism evidence="1 2">
    <name type="scientific">Corynebacterium mustelae</name>
    <dbReference type="NCBI Taxonomy" id="571915"/>
    <lineage>
        <taxon>Bacteria</taxon>
        <taxon>Bacillati</taxon>
        <taxon>Actinomycetota</taxon>
        <taxon>Actinomycetes</taxon>
        <taxon>Mycobacteriales</taxon>
        <taxon>Corynebacteriaceae</taxon>
        <taxon>Corynebacterium</taxon>
    </lineage>
</organism>
<dbReference type="PATRIC" id="fig|571915.4.peg.1236"/>
<evidence type="ECO:0000313" key="2">
    <source>
        <dbReference type="Proteomes" id="UP000035199"/>
    </source>
</evidence>
<reference evidence="2" key="2">
    <citation type="submission" date="2015-05" db="EMBL/GenBank/DDBJ databases">
        <title>Complete genome sequence of Corynebacterium mustelae DSM 45274, isolated from various tissues of a male ferret with lethal sepsis.</title>
        <authorList>
            <person name="Ruckert C."/>
            <person name="Albersmeier A."/>
            <person name="Winkler A."/>
            <person name="Tauch A."/>
        </authorList>
    </citation>
    <scope>NUCLEOTIDE SEQUENCE [LARGE SCALE GENOMIC DNA]</scope>
    <source>
        <strain evidence="2">DSM 45274</strain>
    </source>
</reference>
<sequence length="238" mass="26797">MILFIDGPSGAGKTTLAAYLHHGLRREMPDLDVVHLDDFYPGWDGLRKGTDIVARDVLSMARSGFYRWDWEHNQPAQWNALSSDNLIIEGSGCLSNAALAAASRRTEDVAAIIISGDEQLRKQRALRRDPDYALNWRRWAEQELQHMQEVGQLVAESDAEFYQLWLNPREFFAGGDGLKPSGLEGEAHRRTGMRPSRIVLGNNMYPLLYMDMESVSAVGYAAEILAWLRVSGIIDAYE</sequence>
<dbReference type="EMBL" id="CP011542">
    <property type="protein sequence ID" value="AKK05499.1"/>
    <property type="molecule type" value="Genomic_DNA"/>
</dbReference>
<name>A0A0G3GWF6_9CORY</name>
<dbReference type="RefSeq" id="WP_052844550.1">
    <property type="nucleotide sequence ID" value="NZ_CP011542.1"/>
</dbReference>
<dbReference type="AlphaFoldDB" id="A0A0G3GWF6"/>
<keyword evidence="2" id="KW-1185">Reference proteome</keyword>
<dbReference type="KEGG" id="cmv:CMUST_05815"/>